<protein>
    <submittedName>
        <fullName evidence="2">Uncharacterized protein</fullName>
    </submittedName>
</protein>
<organism evidence="2 3">
    <name type="scientific">Liparis tanakae</name>
    <name type="common">Tanaka's snailfish</name>
    <dbReference type="NCBI Taxonomy" id="230148"/>
    <lineage>
        <taxon>Eukaryota</taxon>
        <taxon>Metazoa</taxon>
        <taxon>Chordata</taxon>
        <taxon>Craniata</taxon>
        <taxon>Vertebrata</taxon>
        <taxon>Euteleostomi</taxon>
        <taxon>Actinopterygii</taxon>
        <taxon>Neopterygii</taxon>
        <taxon>Teleostei</taxon>
        <taxon>Neoteleostei</taxon>
        <taxon>Acanthomorphata</taxon>
        <taxon>Eupercaria</taxon>
        <taxon>Perciformes</taxon>
        <taxon>Cottioidei</taxon>
        <taxon>Cottales</taxon>
        <taxon>Liparidae</taxon>
        <taxon>Liparis</taxon>
    </lineage>
</organism>
<evidence type="ECO:0000313" key="2">
    <source>
        <dbReference type="EMBL" id="TNN45384.1"/>
    </source>
</evidence>
<feature type="compositionally biased region" description="Basic and acidic residues" evidence="1">
    <location>
        <begin position="123"/>
        <end position="135"/>
    </location>
</feature>
<dbReference type="Proteomes" id="UP000314294">
    <property type="component" value="Unassembled WGS sequence"/>
</dbReference>
<gene>
    <name evidence="2" type="ORF">EYF80_044405</name>
</gene>
<accession>A0A4Z2FXW9</accession>
<keyword evidence="3" id="KW-1185">Reference proteome</keyword>
<sequence length="135" mass="14829">MPWPMDQANHAPSGEKSTLHVSQPARPSRDGGRRVFSSSTRAGSAAGRGRHGVSGGSRTRIRVRLRLTSRRDDVILDGIRWIWTSVVWLASGASRGTASWKIWSSSDSTRLSTSPRSSSTRLEGQKHHADNKEEP</sequence>
<comment type="caution">
    <text evidence="2">The sequence shown here is derived from an EMBL/GenBank/DDBJ whole genome shotgun (WGS) entry which is preliminary data.</text>
</comment>
<feature type="region of interest" description="Disordered" evidence="1">
    <location>
        <begin position="104"/>
        <end position="135"/>
    </location>
</feature>
<feature type="compositionally biased region" description="Low complexity" evidence="1">
    <location>
        <begin position="104"/>
        <end position="121"/>
    </location>
</feature>
<dbReference type="AlphaFoldDB" id="A0A4Z2FXW9"/>
<evidence type="ECO:0000313" key="3">
    <source>
        <dbReference type="Proteomes" id="UP000314294"/>
    </source>
</evidence>
<name>A0A4Z2FXW9_9TELE</name>
<dbReference type="EMBL" id="SRLO01000849">
    <property type="protein sequence ID" value="TNN45384.1"/>
    <property type="molecule type" value="Genomic_DNA"/>
</dbReference>
<evidence type="ECO:0000256" key="1">
    <source>
        <dbReference type="SAM" id="MobiDB-lite"/>
    </source>
</evidence>
<feature type="region of interest" description="Disordered" evidence="1">
    <location>
        <begin position="1"/>
        <end position="60"/>
    </location>
</feature>
<proteinExistence type="predicted"/>
<reference evidence="2 3" key="1">
    <citation type="submission" date="2019-03" db="EMBL/GenBank/DDBJ databases">
        <title>First draft genome of Liparis tanakae, snailfish: a comprehensive survey of snailfish specific genes.</title>
        <authorList>
            <person name="Kim W."/>
            <person name="Song I."/>
            <person name="Jeong J.-H."/>
            <person name="Kim D."/>
            <person name="Kim S."/>
            <person name="Ryu S."/>
            <person name="Song J.Y."/>
            <person name="Lee S.K."/>
        </authorList>
    </citation>
    <scope>NUCLEOTIDE SEQUENCE [LARGE SCALE GENOMIC DNA]</scope>
    <source>
        <tissue evidence="2">Muscle</tissue>
    </source>
</reference>
<feature type="compositionally biased region" description="Low complexity" evidence="1">
    <location>
        <begin position="37"/>
        <end position="47"/>
    </location>
</feature>